<name>A0A166EAH1_9AGAM</name>
<feature type="domain" description="F-box" evidence="1">
    <location>
        <begin position="8"/>
        <end position="60"/>
    </location>
</feature>
<accession>A0A166EAH1</accession>
<gene>
    <name evidence="2" type="ORF">SISSUDRAFT_1061195</name>
</gene>
<evidence type="ECO:0000313" key="2">
    <source>
        <dbReference type="EMBL" id="KZT39372.1"/>
    </source>
</evidence>
<dbReference type="Gene3D" id="1.20.1280.50">
    <property type="match status" value="1"/>
</dbReference>
<dbReference type="Pfam" id="PF12937">
    <property type="entry name" value="F-box-like"/>
    <property type="match status" value="1"/>
</dbReference>
<dbReference type="InterPro" id="IPR001810">
    <property type="entry name" value="F-box_dom"/>
</dbReference>
<evidence type="ECO:0000259" key="1">
    <source>
        <dbReference type="PROSITE" id="PS50181"/>
    </source>
</evidence>
<protein>
    <recommendedName>
        <fullName evidence="1">F-box domain-containing protein</fullName>
    </recommendedName>
</protein>
<evidence type="ECO:0000313" key="3">
    <source>
        <dbReference type="Proteomes" id="UP000076798"/>
    </source>
</evidence>
<dbReference type="EMBL" id="KV428047">
    <property type="protein sequence ID" value="KZT39372.1"/>
    <property type="molecule type" value="Genomic_DNA"/>
</dbReference>
<dbReference type="InterPro" id="IPR036047">
    <property type="entry name" value="F-box-like_dom_sf"/>
</dbReference>
<dbReference type="AlphaFoldDB" id="A0A166EAH1"/>
<dbReference type="OrthoDB" id="2269034at2759"/>
<organism evidence="2 3">
    <name type="scientific">Sistotremastrum suecicum HHB10207 ss-3</name>
    <dbReference type="NCBI Taxonomy" id="1314776"/>
    <lineage>
        <taxon>Eukaryota</taxon>
        <taxon>Fungi</taxon>
        <taxon>Dikarya</taxon>
        <taxon>Basidiomycota</taxon>
        <taxon>Agaricomycotina</taxon>
        <taxon>Agaricomycetes</taxon>
        <taxon>Sistotremastrales</taxon>
        <taxon>Sistotremastraceae</taxon>
        <taxon>Sistotremastrum</taxon>
    </lineage>
</organism>
<reference evidence="2 3" key="1">
    <citation type="journal article" date="2016" name="Mol. Biol. Evol.">
        <title>Comparative Genomics of Early-Diverging Mushroom-Forming Fungi Provides Insights into the Origins of Lignocellulose Decay Capabilities.</title>
        <authorList>
            <person name="Nagy L.G."/>
            <person name="Riley R."/>
            <person name="Tritt A."/>
            <person name="Adam C."/>
            <person name="Daum C."/>
            <person name="Floudas D."/>
            <person name="Sun H."/>
            <person name="Yadav J.S."/>
            <person name="Pangilinan J."/>
            <person name="Larsson K.H."/>
            <person name="Matsuura K."/>
            <person name="Barry K."/>
            <person name="Labutti K."/>
            <person name="Kuo R."/>
            <person name="Ohm R.A."/>
            <person name="Bhattacharya S.S."/>
            <person name="Shirouzu T."/>
            <person name="Yoshinaga Y."/>
            <person name="Martin F.M."/>
            <person name="Grigoriev I.V."/>
            <person name="Hibbett D.S."/>
        </authorList>
    </citation>
    <scope>NUCLEOTIDE SEQUENCE [LARGE SCALE GENOMIC DNA]</scope>
    <source>
        <strain evidence="2 3">HHB10207 ss-3</strain>
    </source>
</reference>
<dbReference type="Proteomes" id="UP000076798">
    <property type="component" value="Unassembled WGS sequence"/>
</dbReference>
<proteinExistence type="predicted"/>
<keyword evidence="3" id="KW-1185">Reference proteome</keyword>
<dbReference type="PROSITE" id="PS50181">
    <property type="entry name" value="FBOX"/>
    <property type="match status" value="1"/>
</dbReference>
<sequence length="351" mass="40053">MSAISVSVSPIERLPDDVLSDVFLSWQSLSLDYQDWRNVMLVCRRWRAVAIYEPRLWRILDFGLPEKQKALERYQSRSLDLIVSFSPIYRTLRSYRFESSPLDEGFIKYAHTISFVPPFYGLSSIEMFCEKGQKAHNLRTLRILAPRPWEEDSVHPLRPPTYYRSPLTEFIDVLSLDILVPTCQAISPGITIMIFDVHTAGKSTNSYMLEKLLALVNHLPSLQELEIRKSFGGRSFTLPHGYLSLPQLSVLQFVNSDFALAQVVRSALQAPNLRQLHLPKMPSSIGPLQDMDSCARNTLLRQIYYLNDLDNGDDSVLESYPELLVEMWSTGLKISVPSSGGLYDLVMHLPL</sequence>
<dbReference type="SUPFAM" id="SSF81383">
    <property type="entry name" value="F-box domain"/>
    <property type="match status" value="1"/>
</dbReference>